<evidence type="ECO:0000313" key="2">
    <source>
        <dbReference type="Proteomes" id="UP000464480"/>
    </source>
</evidence>
<reference evidence="1 2" key="1">
    <citation type="submission" date="2020-02" db="EMBL/GenBank/DDBJ databases">
        <title>Pseudomonas Putida W5 Complete Genome Assembly.</title>
        <authorList>
            <person name="Yuan Z.-C."/>
            <person name="Shaw G.A."/>
            <person name="Cusano A.D."/>
            <person name="Caddey B.J."/>
            <person name="Weselowski B.J."/>
        </authorList>
    </citation>
    <scope>NUCLEOTIDE SEQUENCE [LARGE SCALE GENOMIC DNA]</scope>
    <source>
        <strain evidence="1 2">W5</strain>
    </source>
</reference>
<dbReference type="Proteomes" id="UP000464480">
    <property type="component" value="Chromosome"/>
</dbReference>
<gene>
    <name evidence="1" type="ORF">C2H86_21215</name>
</gene>
<dbReference type="AlphaFoldDB" id="A0A6I6XZB9"/>
<accession>A0A6I6XZB9</accession>
<organism evidence="1 2">
    <name type="scientific">Pseudomonas putida</name>
    <name type="common">Arthrobacter siderocapsulatus</name>
    <dbReference type="NCBI Taxonomy" id="303"/>
    <lineage>
        <taxon>Bacteria</taxon>
        <taxon>Pseudomonadati</taxon>
        <taxon>Pseudomonadota</taxon>
        <taxon>Gammaproteobacteria</taxon>
        <taxon>Pseudomonadales</taxon>
        <taxon>Pseudomonadaceae</taxon>
        <taxon>Pseudomonas</taxon>
    </lineage>
</organism>
<proteinExistence type="predicted"/>
<dbReference type="RefSeq" id="WP_159411918.1">
    <property type="nucleotide sequence ID" value="NZ_CP026115.2"/>
</dbReference>
<protein>
    <submittedName>
        <fullName evidence="1">Uncharacterized protein</fullName>
    </submittedName>
</protein>
<name>A0A6I6XZB9_PSEPU</name>
<dbReference type="EMBL" id="CP026115">
    <property type="protein sequence ID" value="QHG66782.2"/>
    <property type="molecule type" value="Genomic_DNA"/>
</dbReference>
<evidence type="ECO:0000313" key="1">
    <source>
        <dbReference type="EMBL" id="QHG66782.2"/>
    </source>
</evidence>
<sequence>MNVIHQWSDEDGMWMDANEQSLVSARAAGWKTRTVVELADAPLPDSVRCSLMNLIRDDAYAASFQSLGQYRSALLRAIREDQAR</sequence>